<feature type="chain" id="PRO_5045674399" description="Solute-binding protein family 5 domain-containing protein" evidence="4">
    <location>
        <begin position="32"/>
        <end position="531"/>
    </location>
</feature>
<name>A0ABQ4U1F4_9HYPH</name>
<keyword evidence="7" id="KW-1185">Reference proteome</keyword>
<comment type="similarity">
    <text evidence="2">Belongs to the bacterial solute-binding protein 5 family.</text>
</comment>
<dbReference type="InterPro" id="IPR039424">
    <property type="entry name" value="SBP_5"/>
</dbReference>
<dbReference type="Pfam" id="PF00496">
    <property type="entry name" value="SBP_bac_5"/>
    <property type="match status" value="1"/>
</dbReference>
<dbReference type="PIRSF" id="PIRSF002741">
    <property type="entry name" value="MppA"/>
    <property type="match status" value="1"/>
</dbReference>
<evidence type="ECO:0000256" key="2">
    <source>
        <dbReference type="ARBA" id="ARBA00005695"/>
    </source>
</evidence>
<evidence type="ECO:0000313" key="7">
    <source>
        <dbReference type="Proteomes" id="UP001055057"/>
    </source>
</evidence>
<evidence type="ECO:0000259" key="5">
    <source>
        <dbReference type="Pfam" id="PF00496"/>
    </source>
</evidence>
<evidence type="ECO:0000256" key="3">
    <source>
        <dbReference type="ARBA" id="ARBA00022729"/>
    </source>
</evidence>
<protein>
    <recommendedName>
        <fullName evidence="5">Solute-binding protein family 5 domain-containing protein</fullName>
    </recommendedName>
</protein>
<dbReference type="RefSeq" id="WP_238183867.1">
    <property type="nucleotide sequence ID" value="NZ_BPRB01000200.1"/>
</dbReference>
<dbReference type="Proteomes" id="UP001055057">
    <property type="component" value="Unassembled WGS sequence"/>
</dbReference>
<dbReference type="EMBL" id="BPRB01000200">
    <property type="protein sequence ID" value="GJE61300.1"/>
    <property type="molecule type" value="Genomic_DNA"/>
</dbReference>
<dbReference type="InterPro" id="IPR030678">
    <property type="entry name" value="Peptide/Ni-bd"/>
</dbReference>
<dbReference type="Gene3D" id="3.40.190.10">
    <property type="entry name" value="Periplasmic binding protein-like II"/>
    <property type="match status" value="1"/>
</dbReference>
<feature type="domain" description="Solute-binding protein family 5" evidence="5">
    <location>
        <begin position="78"/>
        <end position="435"/>
    </location>
</feature>
<organism evidence="6 7">
    <name type="scientific">Methylobacterium trifolii</name>
    <dbReference type="NCBI Taxonomy" id="1003092"/>
    <lineage>
        <taxon>Bacteria</taxon>
        <taxon>Pseudomonadati</taxon>
        <taxon>Pseudomonadota</taxon>
        <taxon>Alphaproteobacteria</taxon>
        <taxon>Hyphomicrobiales</taxon>
        <taxon>Methylobacteriaceae</taxon>
        <taxon>Methylobacterium</taxon>
    </lineage>
</organism>
<proteinExistence type="inferred from homology"/>
<comment type="subcellular location">
    <subcellularLocation>
        <location evidence="1">Periplasm</location>
    </subcellularLocation>
</comment>
<feature type="signal peptide" evidence="4">
    <location>
        <begin position="1"/>
        <end position="31"/>
    </location>
</feature>
<dbReference type="SUPFAM" id="SSF53850">
    <property type="entry name" value="Periplasmic binding protein-like II"/>
    <property type="match status" value="1"/>
</dbReference>
<dbReference type="Gene3D" id="3.90.76.10">
    <property type="entry name" value="Dipeptide-binding Protein, Domain 1"/>
    <property type="match status" value="1"/>
</dbReference>
<dbReference type="CDD" id="cd08502">
    <property type="entry name" value="PBP2_NikA_DppA_OppA_like_16"/>
    <property type="match status" value="1"/>
</dbReference>
<accession>A0ABQ4U1F4</accession>
<keyword evidence="3 4" id="KW-0732">Signal</keyword>
<reference evidence="6" key="2">
    <citation type="submission" date="2021-08" db="EMBL/GenBank/DDBJ databases">
        <authorList>
            <person name="Tani A."/>
            <person name="Ola A."/>
            <person name="Ogura Y."/>
            <person name="Katsura K."/>
            <person name="Hayashi T."/>
        </authorList>
    </citation>
    <scope>NUCLEOTIDE SEQUENCE</scope>
    <source>
        <strain evidence="6">DSM 23632</strain>
    </source>
</reference>
<evidence type="ECO:0000256" key="1">
    <source>
        <dbReference type="ARBA" id="ARBA00004418"/>
    </source>
</evidence>
<dbReference type="InterPro" id="IPR000914">
    <property type="entry name" value="SBP_5_dom"/>
</dbReference>
<comment type="caution">
    <text evidence="6">The sequence shown here is derived from an EMBL/GenBank/DDBJ whole genome shotgun (WGS) entry which is preliminary data.</text>
</comment>
<dbReference type="Gene3D" id="3.10.105.10">
    <property type="entry name" value="Dipeptide-binding Protein, Domain 3"/>
    <property type="match status" value="1"/>
</dbReference>
<gene>
    <name evidence="6" type="ORF">MPOCJGCO_3421</name>
</gene>
<dbReference type="PANTHER" id="PTHR30290">
    <property type="entry name" value="PERIPLASMIC BINDING COMPONENT OF ABC TRANSPORTER"/>
    <property type="match status" value="1"/>
</dbReference>
<evidence type="ECO:0000256" key="4">
    <source>
        <dbReference type="SAM" id="SignalP"/>
    </source>
</evidence>
<dbReference type="PANTHER" id="PTHR30290:SF38">
    <property type="entry name" value="D,D-DIPEPTIDE-BINDING PERIPLASMIC PROTEIN DDPA-RELATED"/>
    <property type="match status" value="1"/>
</dbReference>
<reference evidence="6" key="1">
    <citation type="journal article" date="2021" name="Front. Microbiol.">
        <title>Comprehensive Comparative Genomics and Phenotyping of Methylobacterium Species.</title>
        <authorList>
            <person name="Alessa O."/>
            <person name="Ogura Y."/>
            <person name="Fujitani Y."/>
            <person name="Takami H."/>
            <person name="Hayashi T."/>
            <person name="Sahin N."/>
            <person name="Tani A."/>
        </authorList>
    </citation>
    <scope>NUCLEOTIDE SEQUENCE</scope>
    <source>
        <strain evidence="6">DSM 23632</strain>
    </source>
</reference>
<evidence type="ECO:0000313" key="6">
    <source>
        <dbReference type="EMBL" id="GJE61300.1"/>
    </source>
</evidence>
<sequence length="531" mass="57918">MGKVVGKSVGSGWPATLGLLAALAGTAPALAQGKPVTIRAVMHSGLRITDPIITTAYIARNHGYMIYDTLFATDAAFKVQPQMVQDYSVSDDTLTYSFTLREGLKFHDGAPVKSEDCIASIQRWGKRDGMGQKLMEYTASLDVVDDRTFKLVLKRPYGLVLASLGKPSANVPFIMPKRIAETPADRNVPEEIGSGPFKFVKGEFQPGLKVVYEKNADYVPRKEAPSWLAGAKTVKVDRVEWINITDYQTAVNALINGEIDYVEQPPHDFLPILKGASGINLVNFNTLGMSGMLRMNWLNPPFDNAKVRQAVLLAVNQQDYLDAQIGDPDYMVPCLALFICKTPNATEAGAPKPDLAKAKQLLKEGGYDGKPVVIMQPTDLAISASLGPVTAQALRKIGMTVDLQAMDWQTLVGRRAKQDPVSQGGWNIFHTFWVNADLLNPVNNVGVNGRGKAGGWFGWAEDAEIEALRNAYALETDPAKQVDIARQTQERAYTIGMYFPTGQFTQPAAASAKLSGILEAPAPVFWNVEKK</sequence>